<feature type="transmembrane region" description="Helical" evidence="1">
    <location>
        <begin position="555"/>
        <end position="582"/>
    </location>
</feature>
<evidence type="ECO:0000313" key="5">
    <source>
        <dbReference type="Proteomes" id="UP000001307"/>
    </source>
</evidence>
<evidence type="ECO:0000256" key="1">
    <source>
        <dbReference type="SAM" id="Phobius"/>
    </source>
</evidence>
<dbReference type="Pfam" id="PF25898">
    <property type="entry name" value="LolA_2nd_metazoa"/>
    <property type="match status" value="1"/>
</dbReference>
<accession>E4XQ29</accession>
<organism evidence="4">
    <name type="scientific">Oikopleura dioica</name>
    <name type="common">Tunicate</name>
    <dbReference type="NCBI Taxonomy" id="34765"/>
    <lineage>
        <taxon>Eukaryota</taxon>
        <taxon>Metazoa</taxon>
        <taxon>Chordata</taxon>
        <taxon>Tunicata</taxon>
        <taxon>Appendicularia</taxon>
        <taxon>Copelata</taxon>
        <taxon>Oikopleuridae</taxon>
        <taxon>Oikopleura</taxon>
    </lineage>
</organism>
<name>E4XQ29_OIKDI</name>
<protein>
    <recommendedName>
        <fullName evidence="3">LolA-like domain-containing protein</fullName>
    </recommendedName>
</protein>
<keyword evidence="5" id="KW-1185">Reference proteome</keyword>
<keyword evidence="1" id="KW-0472">Membrane</keyword>
<reference evidence="4" key="1">
    <citation type="journal article" date="2010" name="Science">
        <title>Plasticity of animal genome architecture unmasked by rapid evolution of a pelagic tunicate.</title>
        <authorList>
            <person name="Denoeud F."/>
            <person name="Henriet S."/>
            <person name="Mungpakdee S."/>
            <person name="Aury J.M."/>
            <person name="Da Silva C."/>
            <person name="Brinkmann H."/>
            <person name="Mikhaleva J."/>
            <person name="Olsen L.C."/>
            <person name="Jubin C."/>
            <person name="Canestro C."/>
            <person name="Bouquet J.M."/>
            <person name="Danks G."/>
            <person name="Poulain J."/>
            <person name="Campsteijn C."/>
            <person name="Adamski M."/>
            <person name="Cross I."/>
            <person name="Yadetie F."/>
            <person name="Muffato M."/>
            <person name="Louis A."/>
            <person name="Butcher S."/>
            <person name="Tsagkogeorga G."/>
            <person name="Konrad A."/>
            <person name="Singh S."/>
            <person name="Jensen M.F."/>
            <person name="Cong E.H."/>
            <person name="Eikeseth-Otteraa H."/>
            <person name="Noel B."/>
            <person name="Anthouard V."/>
            <person name="Porcel B.M."/>
            <person name="Kachouri-Lafond R."/>
            <person name="Nishino A."/>
            <person name="Ugolini M."/>
            <person name="Chourrout P."/>
            <person name="Nishida H."/>
            <person name="Aasland R."/>
            <person name="Huzurbazar S."/>
            <person name="Westhof E."/>
            <person name="Delsuc F."/>
            <person name="Lehrach H."/>
            <person name="Reinhardt R."/>
            <person name="Weissenbach J."/>
            <person name="Roy S.W."/>
            <person name="Artiguenave F."/>
            <person name="Postlethwait J.H."/>
            <person name="Manak J.R."/>
            <person name="Thompson E.M."/>
            <person name="Jaillon O."/>
            <person name="Du Pasquier L."/>
            <person name="Boudinot P."/>
            <person name="Liberles D.A."/>
            <person name="Volff J.N."/>
            <person name="Philippe H."/>
            <person name="Lenhard B."/>
            <person name="Roest Crollius H."/>
            <person name="Wincker P."/>
            <person name="Chourrout D."/>
        </authorList>
    </citation>
    <scope>NUCLEOTIDE SEQUENCE [LARGE SCALE GENOMIC DNA]</scope>
</reference>
<evidence type="ECO:0000259" key="3">
    <source>
        <dbReference type="Pfam" id="PF25898"/>
    </source>
</evidence>
<proteinExistence type="predicted"/>
<keyword evidence="1" id="KW-0812">Transmembrane</keyword>
<dbReference type="InterPro" id="IPR058831">
    <property type="entry name" value="LolA-like_dom_2nd"/>
</dbReference>
<keyword evidence="1" id="KW-1133">Transmembrane helix</keyword>
<sequence length="585" mass="66545">MLKVIFFLYIQIAAQEQPDAWPDYTGSYGLYGVWSRTADVQWSDFVQFYHKYDATKVNLQKVMSRRINGVYVTALWDKPNEKVHLLHDEFDCTTRAWQNEPQFKLHGETYNFIPPLSLIAKSKVERITKVETNETVRGQPIWKWKADLKDSGAKATGSIEVYTAQTSVDTIPARPMRLIFRLPNIDHHEIFEIFKFRWEQPPAEVFEIPALTPCKTSHKDIIYGSEEYNFPIYDFEIMYCEDNKASRYTFSTRGFPEMIEYFGETQLACTNDYDADVVYCTDLIFGNCTSFSLSDGSFPGSSTTMHGGLLSMKSPAEFWGTENPNAFWSKGNSTVRNVNSAWKFYTGQGSRQQQPLLLRTRSVDPVTADGHHHHVDYSIYFYDEGMKSFPANAFDSLSKCDAGAKHSFLQINMTDVDGTGPDIIRDNYKVEFEKRLRDALARAANVGFLRINRLKIYNFEKAGQFQIQFYLLEKSKLSKANDFDLHSAKFSLMRTIATGGPGLHLNMAEFLGYDSRFTAINTTLITTEIVDENVRYEDKTVEDGVSATNFAIASILSILTGIVIGLAAVSSVFQIAIFGITLPHF</sequence>
<evidence type="ECO:0000256" key="2">
    <source>
        <dbReference type="SAM" id="SignalP"/>
    </source>
</evidence>
<keyword evidence="2" id="KW-0732">Signal</keyword>
<feature type="domain" description="LolA-like" evidence="3">
    <location>
        <begin position="232"/>
        <end position="340"/>
    </location>
</feature>
<gene>
    <name evidence="4" type="ORF">GSOID_T00017321001</name>
</gene>
<feature type="chain" id="PRO_5012519692" description="LolA-like domain-containing protein" evidence="2">
    <location>
        <begin position="16"/>
        <end position="585"/>
    </location>
</feature>
<dbReference type="EMBL" id="FN653099">
    <property type="protein sequence ID" value="CBY11915.1"/>
    <property type="molecule type" value="Genomic_DNA"/>
</dbReference>
<dbReference type="AlphaFoldDB" id="E4XQ29"/>
<evidence type="ECO:0000313" key="4">
    <source>
        <dbReference type="EMBL" id="CBY11915.1"/>
    </source>
</evidence>
<dbReference type="OrthoDB" id="10308935at2759"/>
<feature type="signal peptide" evidence="2">
    <location>
        <begin position="1"/>
        <end position="15"/>
    </location>
</feature>
<dbReference type="Proteomes" id="UP000001307">
    <property type="component" value="Unassembled WGS sequence"/>
</dbReference>
<dbReference type="InParanoid" id="E4XQ29"/>